<dbReference type="Ensembl" id="ENSHCOT00000025674.1">
    <property type="protein sequence ID" value="ENSHCOP00000009082.1"/>
    <property type="gene ID" value="ENSHCOG00000011461.1"/>
</dbReference>
<evidence type="ECO:0000313" key="4">
    <source>
        <dbReference type="Ensembl" id="ENSHCOP00000009082.1"/>
    </source>
</evidence>
<dbReference type="InterPro" id="IPR014720">
    <property type="entry name" value="dsRBD_dom"/>
</dbReference>
<name>A0A3Q2XXF9_HIPCM</name>
<dbReference type="GO" id="GO:0003723">
    <property type="term" value="F:RNA binding"/>
    <property type="evidence" value="ECO:0007669"/>
    <property type="project" value="UniProtKB-UniRule"/>
</dbReference>
<dbReference type="SMART" id="SM00358">
    <property type="entry name" value="DSRM"/>
    <property type="match status" value="1"/>
</dbReference>
<protein>
    <recommendedName>
        <fullName evidence="3">DRBM domain-containing protein</fullName>
    </recommendedName>
</protein>
<keyword evidence="1" id="KW-0694">RNA-binding</keyword>
<sequence>MKTCEGGRVLILQRPGLRYDAVSQTGPPHAPVFAVSVDVNGLRFEGRGSTKKQAKTRAAELALKSFAHRDDHQASTRFQHAPNQEPM</sequence>
<dbReference type="AlphaFoldDB" id="A0A3Q2XXF9"/>
<reference evidence="4" key="1">
    <citation type="submission" date="2025-08" db="UniProtKB">
        <authorList>
            <consortium name="Ensembl"/>
        </authorList>
    </citation>
    <scope>IDENTIFICATION</scope>
</reference>
<feature type="compositionally biased region" description="Polar residues" evidence="2">
    <location>
        <begin position="75"/>
        <end position="87"/>
    </location>
</feature>
<dbReference type="PROSITE" id="PS50137">
    <property type="entry name" value="DS_RBD"/>
    <property type="match status" value="1"/>
</dbReference>
<dbReference type="GeneTree" id="ENSGT00940000157252"/>
<dbReference type="Gene3D" id="3.30.160.20">
    <property type="match status" value="1"/>
</dbReference>
<organism evidence="4 5">
    <name type="scientific">Hippocampus comes</name>
    <name type="common">Tiger tail seahorse</name>
    <dbReference type="NCBI Taxonomy" id="109280"/>
    <lineage>
        <taxon>Eukaryota</taxon>
        <taxon>Metazoa</taxon>
        <taxon>Chordata</taxon>
        <taxon>Craniata</taxon>
        <taxon>Vertebrata</taxon>
        <taxon>Euteleostomi</taxon>
        <taxon>Actinopterygii</taxon>
        <taxon>Neopterygii</taxon>
        <taxon>Teleostei</taxon>
        <taxon>Neoteleostei</taxon>
        <taxon>Acanthomorphata</taxon>
        <taxon>Syngnathiaria</taxon>
        <taxon>Syngnathiformes</taxon>
        <taxon>Syngnathoidei</taxon>
        <taxon>Syngnathidae</taxon>
        <taxon>Hippocampus</taxon>
    </lineage>
</organism>
<keyword evidence="5" id="KW-1185">Reference proteome</keyword>
<dbReference type="SUPFAM" id="SSF54768">
    <property type="entry name" value="dsRNA-binding domain-like"/>
    <property type="match status" value="1"/>
</dbReference>
<feature type="domain" description="DRBM" evidence="3">
    <location>
        <begin position="1"/>
        <end position="68"/>
    </location>
</feature>
<evidence type="ECO:0000313" key="5">
    <source>
        <dbReference type="Proteomes" id="UP000264820"/>
    </source>
</evidence>
<feature type="region of interest" description="Disordered" evidence="2">
    <location>
        <begin position="68"/>
        <end position="87"/>
    </location>
</feature>
<evidence type="ECO:0000259" key="3">
    <source>
        <dbReference type="PROSITE" id="PS50137"/>
    </source>
</evidence>
<dbReference type="Pfam" id="PF00035">
    <property type="entry name" value="dsrm"/>
    <property type="match status" value="1"/>
</dbReference>
<accession>A0A3Q2XXF9</accession>
<evidence type="ECO:0000256" key="2">
    <source>
        <dbReference type="SAM" id="MobiDB-lite"/>
    </source>
</evidence>
<reference evidence="4" key="2">
    <citation type="submission" date="2025-09" db="UniProtKB">
        <authorList>
            <consortium name="Ensembl"/>
        </authorList>
    </citation>
    <scope>IDENTIFICATION</scope>
</reference>
<dbReference type="Proteomes" id="UP000264820">
    <property type="component" value="Unplaced"/>
</dbReference>
<evidence type="ECO:0000256" key="1">
    <source>
        <dbReference type="PROSITE-ProRule" id="PRU00266"/>
    </source>
</evidence>
<proteinExistence type="predicted"/>